<dbReference type="PANTHER" id="PTHR23028">
    <property type="entry name" value="ACETYLTRANSFERASE"/>
    <property type="match status" value="1"/>
</dbReference>
<name>A0A0D1J4S4_9MYCO</name>
<keyword evidence="1" id="KW-1133">Transmembrane helix</keyword>
<dbReference type="EMBL" id="JXST01000016">
    <property type="protein sequence ID" value="KIU16598.1"/>
    <property type="molecule type" value="Genomic_DNA"/>
</dbReference>
<evidence type="ECO:0000256" key="1">
    <source>
        <dbReference type="SAM" id="Phobius"/>
    </source>
</evidence>
<dbReference type="AlphaFoldDB" id="A0A0D1J4S4"/>
<dbReference type="GO" id="GO:0000271">
    <property type="term" value="P:polysaccharide biosynthetic process"/>
    <property type="evidence" value="ECO:0007669"/>
    <property type="project" value="TreeGrafter"/>
</dbReference>
<feature type="transmembrane region" description="Helical" evidence="1">
    <location>
        <begin position="175"/>
        <end position="192"/>
    </location>
</feature>
<gene>
    <name evidence="3" type="ORF">TL10_13035</name>
</gene>
<dbReference type="GO" id="GO:0016747">
    <property type="term" value="F:acyltransferase activity, transferring groups other than amino-acyl groups"/>
    <property type="evidence" value="ECO:0007669"/>
    <property type="project" value="InterPro"/>
</dbReference>
<feature type="transmembrane region" description="Helical" evidence="1">
    <location>
        <begin position="100"/>
        <end position="122"/>
    </location>
</feature>
<feature type="transmembrane region" description="Helical" evidence="1">
    <location>
        <begin position="29"/>
        <end position="47"/>
    </location>
</feature>
<dbReference type="Proteomes" id="UP000032221">
    <property type="component" value="Unassembled WGS sequence"/>
</dbReference>
<feature type="transmembrane region" description="Helical" evidence="1">
    <location>
        <begin position="311"/>
        <end position="330"/>
    </location>
</feature>
<keyword evidence="1" id="KW-0812">Transmembrane</keyword>
<evidence type="ECO:0000313" key="4">
    <source>
        <dbReference type="Proteomes" id="UP000032221"/>
    </source>
</evidence>
<feature type="transmembrane region" description="Helical" evidence="1">
    <location>
        <begin position="59"/>
        <end position="80"/>
    </location>
</feature>
<dbReference type="PANTHER" id="PTHR23028:SF53">
    <property type="entry name" value="ACYL_TRANSF_3 DOMAIN-CONTAINING PROTEIN"/>
    <property type="match status" value="1"/>
</dbReference>
<feature type="transmembrane region" description="Helical" evidence="1">
    <location>
        <begin position="286"/>
        <end position="305"/>
    </location>
</feature>
<dbReference type="STRING" id="280871.TL10_13035"/>
<protein>
    <submittedName>
        <fullName evidence="3">Acyltransferase</fullName>
    </submittedName>
</protein>
<dbReference type="Pfam" id="PF01757">
    <property type="entry name" value="Acyl_transf_3"/>
    <property type="match status" value="1"/>
</dbReference>
<accession>A0A0D1J4S4</accession>
<dbReference type="PATRIC" id="fig|280871.6.peg.2708"/>
<feature type="transmembrane region" description="Helical" evidence="1">
    <location>
        <begin position="256"/>
        <end position="274"/>
    </location>
</feature>
<keyword evidence="3" id="KW-0808">Transferase</keyword>
<keyword evidence="3" id="KW-0012">Acyltransferase</keyword>
<keyword evidence="1" id="KW-0472">Membrane</keyword>
<dbReference type="InterPro" id="IPR002656">
    <property type="entry name" value="Acyl_transf_3_dom"/>
</dbReference>
<proteinExistence type="predicted"/>
<feature type="domain" description="Acyltransferase 3" evidence="2">
    <location>
        <begin position="25"/>
        <end position="399"/>
    </location>
</feature>
<feature type="transmembrane region" description="Helical" evidence="1">
    <location>
        <begin position="351"/>
        <end position="371"/>
    </location>
</feature>
<comment type="caution">
    <text evidence="3">The sequence shown here is derived from an EMBL/GenBank/DDBJ whole genome shotgun (WGS) entry which is preliminary data.</text>
</comment>
<reference evidence="3 4" key="1">
    <citation type="submission" date="2015-01" db="EMBL/GenBank/DDBJ databases">
        <title>Genome sequence of Mycobacterium llatzerense and Mycobacterium immunogenum recovered from brain abscess.</title>
        <authorList>
            <person name="Greninger A.L."/>
            <person name="Langelier C."/>
            <person name="Cunningham G."/>
            <person name="Chiu C.Y."/>
            <person name="Miller S."/>
        </authorList>
    </citation>
    <scope>NUCLEOTIDE SEQUENCE [LARGE SCALE GENOMIC DNA]</scope>
    <source>
        <strain evidence="3 4">CLUC14</strain>
    </source>
</reference>
<organism evidence="3 4">
    <name type="scientific">Mycolicibacterium llatzerense</name>
    <dbReference type="NCBI Taxonomy" id="280871"/>
    <lineage>
        <taxon>Bacteria</taxon>
        <taxon>Bacillati</taxon>
        <taxon>Actinomycetota</taxon>
        <taxon>Actinomycetes</taxon>
        <taxon>Mycobacteriales</taxon>
        <taxon>Mycobacteriaceae</taxon>
        <taxon>Mycolicibacterium</taxon>
    </lineage>
</organism>
<dbReference type="GO" id="GO:0016020">
    <property type="term" value="C:membrane"/>
    <property type="evidence" value="ECO:0007669"/>
    <property type="project" value="TreeGrafter"/>
</dbReference>
<sequence>MRIHPGSRTVNAPTSAPVRTRARIIGLDGARGLSCLGVAVMHVTGHYSPHTAAHWKTNLVGLSLIFFYALSGFLLFLPYVRNLIEQREQPSTANFAVHRIARILPGYLVIFLLCNYLLQIVYVQNASLQPTRTEDGTGMITDPWQLIANLTLTQSYFPKYFQTGLNPSWSLTLEYAFYLSIPLLGMLLFALGRRSNLRPWLIVTLGPALLIALGFIGRAFVPWMISALHLTDPTQINWGANWVAVYTKTFLTNSDTFAFGMAAAVLVVAMEHQVIREKLSRRVRLYSFLAMFPVGVVMLGLIALANPYATSALAVLCALGILVIVAPLFRGERSGLAELLDTAPFRFVGKVSLSAYLWHFPLMLLMGRWGLMAGDTVPGMLRNVALVLAVTLVVSAVTYYAVEEPVMKFAKRYRTRWS</sequence>
<feature type="transmembrane region" description="Helical" evidence="1">
    <location>
        <begin position="383"/>
        <end position="402"/>
    </location>
</feature>
<keyword evidence="4" id="KW-1185">Reference proteome</keyword>
<evidence type="ECO:0000313" key="3">
    <source>
        <dbReference type="EMBL" id="KIU16598.1"/>
    </source>
</evidence>
<feature type="transmembrane region" description="Helical" evidence="1">
    <location>
        <begin position="199"/>
        <end position="221"/>
    </location>
</feature>
<dbReference type="InterPro" id="IPR050879">
    <property type="entry name" value="Acyltransferase_3"/>
</dbReference>
<evidence type="ECO:0000259" key="2">
    <source>
        <dbReference type="Pfam" id="PF01757"/>
    </source>
</evidence>